<dbReference type="GO" id="GO:0003723">
    <property type="term" value="F:RNA binding"/>
    <property type="evidence" value="ECO:0007669"/>
    <property type="project" value="InterPro"/>
</dbReference>
<dbReference type="GO" id="GO:0004197">
    <property type="term" value="F:cysteine-type endopeptidase activity"/>
    <property type="evidence" value="ECO:0007669"/>
    <property type="project" value="InterPro"/>
</dbReference>
<dbReference type="Gene3D" id="3.90.70.150">
    <property type="entry name" value="Helper component proteinase"/>
    <property type="match status" value="1"/>
</dbReference>
<evidence type="ECO:0000256" key="1">
    <source>
        <dbReference type="ARBA" id="ARBA00000785"/>
    </source>
</evidence>
<dbReference type="GO" id="GO:0052170">
    <property type="term" value="P:symbiont-mediated suppression of host innate immune response"/>
    <property type="evidence" value="ECO:0007669"/>
    <property type="project" value="UniProtKB-KW"/>
</dbReference>
<comment type="function">
    <text evidence="34">Indispensable for virus replication.</text>
</comment>
<evidence type="ECO:0000256" key="5">
    <source>
        <dbReference type="ARBA" id="ARBA00006064"/>
    </source>
</evidence>
<accession>A0A0B4MZC8</accession>
<feature type="domain" description="Peptidase C4" evidence="42">
    <location>
        <begin position="2050"/>
        <end position="2269"/>
    </location>
</feature>
<evidence type="ECO:0000259" key="41">
    <source>
        <dbReference type="PROSITE" id="PS51194"/>
    </source>
</evidence>
<keyword evidence="11" id="KW-0191">Covalent protein-RNA linkage</keyword>
<keyword evidence="18" id="KW-0808">Transferase</keyword>
<dbReference type="InterPro" id="IPR043504">
    <property type="entry name" value="Peptidase_S1_PA_chymotrypsin"/>
</dbReference>
<evidence type="ECO:0000259" key="42">
    <source>
        <dbReference type="PROSITE" id="PS51436"/>
    </source>
</evidence>
<dbReference type="PROSITE" id="PS51744">
    <property type="entry name" value="HC_PRO_CPD"/>
    <property type="match status" value="1"/>
</dbReference>
<dbReference type="PANTHER" id="PTHR43519:SF1">
    <property type="entry name" value="ATP-DEPENDENT RNA HELICASE HRPB"/>
    <property type="match status" value="1"/>
</dbReference>
<keyword evidence="22" id="KW-0347">Helicase</keyword>
<feature type="domain" description="RdRp catalytic" evidence="39">
    <location>
        <begin position="2535"/>
        <end position="2659"/>
    </location>
</feature>
<dbReference type="PROSITE" id="PS51871">
    <property type="entry name" value="PV_P1_PRO"/>
    <property type="match status" value="1"/>
</dbReference>
<feature type="domain" description="Helicase C-terminal" evidence="41">
    <location>
        <begin position="1411"/>
        <end position="1570"/>
    </location>
</feature>
<evidence type="ECO:0000256" key="20">
    <source>
        <dbReference type="ARBA" id="ARBA00022741"/>
    </source>
</evidence>
<keyword evidence="15" id="KW-0945">Host-virus interaction</keyword>
<dbReference type="GO" id="GO:0006508">
    <property type="term" value="P:proteolysis"/>
    <property type="evidence" value="ECO:0007669"/>
    <property type="project" value="UniProtKB-KW"/>
</dbReference>
<keyword evidence="12" id="KW-0597">Phosphoprotein</keyword>
<comment type="function">
    <text evidence="36">Mediates the cap-independent, EIF4E-dependent translation of viral genomic RNAs. Binds to the cap-binding site of host EIF4E and thus interferes with the host EIF4E-dependent mRNA export and translation. VPg-RNA directly binds EIF4E and is a template for transcription. Also forms trimeric complexes with EIF4E-EIF4G, which are templates for translation.</text>
</comment>
<evidence type="ECO:0000256" key="6">
    <source>
        <dbReference type="ARBA" id="ARBA00020107"/>
    </source>
</evidence>
<keyword evidence="28" id="KW-0899">Viral immunoevasion</keyword>
<dbReference type="InterPro" id="IPR001730">
    <property type="entry name" value="Potyv_NIa-pro_dom"/>
</dbReference>
<dbReference type="PROSITE" id="PS51194">
    <property type="entry name" value="HELICASE_CTER"/>
    <property type="match status" value="1"/>
</dbReference>
<evidence type="ECO:0000256" key="31">
    <source>
        <dbReference type="ARBA" id="ARBA00029405"/>
    </source>
</evidence>
<dbReference type="GO" id="GO:0004386">
    <property type="term" value="F:helicase activity"/>
    <property type="evidence" value="ECO:0007669"/>
    <property type="project" value="UniProtKB-KW"/>
</dbReference>
<dbReference type="GO" id="GO:0003968">
    <property type="term" value="F:RNA-directed RNA polymerase activity"/>
    <property type="evidence" value="ECO:0007669"/>
    <property type="project" value="UniProtKB-KW"/>
</dbReference>
<keyword evidence="21" id="KW-0378">Hydrolase</keyword>
<dbReference type="PANTHER" id="PTHR43519">
    <property type="entry name" value="ATP-DEPENDENT RNA HELICASE HRPB"/>
    <property type="match status" value="1"/>
</dbReference>
<dbReference type="InterPro" id="IPR001205">
    <property type="entry name" value="RNA-dir_pol_C"/>
</dbReference>
<dbReference type="SUPFAM" id="SSF52540">
    <property type="entry name" value="P-loop containing nucleoside triphosphate hydrolases"/>
    <property type="match status" value="2"/>
</dbReference>
<dbReference type="InterPro" id="IPR009003">
    <property type="entry name" value="Peptidase_S1_PA"/>
</dbReference>
<evidence type="ECO:0000256" key="37">
    <source>
        <dbReference type="PROSITE-ProRule" id="PRU01080"/>
    </source>
</evidence>
<dbReference type="InterPro" id="IPR011545">
    <property type="entry name" value="DEAD/DEAH_box_helicase_dom"/>
</dbReference>
<evidence type="ECO:0000256" key="7">
    <source>
        <dbReference type="ARBA" id="ARBA00022463"/>
    </source>
</evidence>
<evidence type="ECO:0000256" key="3">
    <source>
        <dbReference type="ARBA" id="ARBA00004147"/>
    </source>
</evidence>
<dbReference type="Pfam" id="PF00767">
    <property type="entry name" value="Poty_coat"/>
    <property type="match status" value="1"/>
</dbReference>
<dbReference type="CDD" id="cd23175">
    <property type="entry name" value="ps-ssRNAv_Potyviridae_RdRp"/>
    <property type="match status" value="1"/>
</dbReference>
<dbReference type="Pfam" id="PF08440">
    <property type="entry name" value="Poty_PP"/>
    <property type="match status" value="1"/>
</dbReference>
<dbReference type="PROSITE" id="PS51192">
    <property type="entry name" value="HELICASE_ATP_BIND_1"/>
    <property type="match status" value="1"/>
</dbReference>
<evidence type="ECO:0000256" key="8">
    <source>
        <dbReference type="ARBA" id="ARBA00022484"/>
    </source>
</evidence>
<keyword evidence="16" id="KW-1090">Inhibition of host innate immune response by virus</keyword>
<comment type="catalytic activity">
    <reaction evidence="2">
        <text>Hydrolyzes a Gly-|-Gly bond at its own C-terminus, commonly in the sequence -Tyr-Xaa-Val-Gly-|-Gly, in the processing of the potyviral polyprotein.</text>
        <dbReference type="EC" id="3.4.22.45"/>
    </reaction>
</comment>
<evidence type="ECO:0000256" key="9">
    <source>
        <dbReference type="ARBA" id="ARBA00022488"/>
    </source>
</evidence>
<dbReference type="InterPro" id="IPR001650">
    <property type="entry name" value="Helicase_C-like"/>
</dbReference>
<dbReference type="EMBL" id="KJ787006">
    <property type="protein sequence ID" value="AID77056.1"/>
    <property type="molecule type" value="Genomic_RNA"/>
</dbReference>
<evidence type="ECO:0000256" key="13">
    <source>
        <dbReference type="ARBA" id="ARBA00022561"/>
    </source>
</evidence>
<dbReference type="InterPro" id="IPR043502">
    <property type="entry name" value="DNA/RNA_pol_sf"/>
</dbReference>
<evidence type="ECO:0000256" key="38">
    <source>
        <dbReference type="RuleBase" id="RU003351"/>
    </source>
</evidence>
<evidence type="ECO:0000256" key="10">
    <source>
        <dbReference type="ARBA" id="ARBA00022497"/>
    </source>
</evidence>
<protein>
    <recommendedName>
        <fullName evidence="6">Genome polyprotein</fullName>
    </recommendedName>
</protein>
<comment type="function">
    <text evidence="30">An RNA-dependent RNA polymerase that plays an essential role in the virus replication.</text>
</comment>
<keyword evidence="19" id="KW-0548">Nucleotidyltransferase</keyword>
<evidence type="ECO:0000256" key="4">
    <source>
        <dbReference type="ARBA" id="ARBA00004328"/>
    </source>
</evidence>
<dbReference type="InterPro" id="IPR001592">
    <property type="entry name" value="Poty_coat"/>
</dbReference>
<dbReference type="InterPro" id="IPR007094">
    <property type="entry name" value="RNA-dir_pol_PSvirus"/>
</dbReference>
<feature type="domain" description="Peptidase S30" evidence="44">
    <location>
        <begin position="165"/>
        <end position="308"/>
    </location>
</feature>
<dbReference type="InterPro" id="IPR001456">
    <property type="entry name" value="HC-pro"/>
</dbReference>
<evidence type="ECO:0000256" key="25">
    <source>
        <dbReference type="ARBA" id="ARBA00022840"/>
    </source>
</evidence>
<dbReference type="GO" id="GO:0006351">
    <property type="term" value="P:DNA-templated transcription"/>
    <property type="evidence" value="ECO:0007669"/>
    <property type="project" value="InterPro"/>
</dbReference>
<evidence type="ECO:0000256" key="36">
    <source>
        <dbReference type="ARBA" id="ARBA00045403"/>
    </source>
</evidence>
<evidence type="ECO:0000256" key="27">
    <source>
        <dbReference type="ARBA" id="ARBA00022953"/>
    </source>
</evidence>
<comment type="function">
    <text evidence="31">Involved in aphid transmission, cell-to-cell and systemis movement, encapsidation of the viral RNA and in the regulation of viral RNA amplification.</text>
</comment>
<comment type="function">
    <text evidence="32">Required for aphid transmission and also has proteolytic activity. Only cleaves a Gly-Gly dipeptide at its own C-terminus. Interacts with virions and aphid stylets. Acts as a suppressor of RNA-mediated gene silencing, also known as post-transcriptional gene silencing (PTGS), a mechanism of plant viral defense that limits the accumulation of viral RNAs. May have RNA-binding activity.</text>
</comment>
<evidence type="ECO:0000256" key="32">
    <source>
        <dbReference type="ARBA" id="ARBA00029420"/>
    </source>
</evidence>
<dbReference type="Pfam" id="PF13608">
    <property type="entry name" value="Potyvirid-P3"/>
    <property type="match status" value="1"/>
</dbReference>
<evidence type="ECO:0000256" key="15">
    <source>
        <dbReference type="ARBA" id="ARBA00022581"/>
    </source>
</evidence>
<dbReference type="InterPro" id="IPR042308">
    <property type="entry name" value="HC_PRO_CPD_sf"/>
</dbReference>
<dbReference type="Pfam" id="PF00863">
    <property type="entry name" value="Peptidase_C4"/>
    <property type="match status" value="1"/>
</dbReference>
<comment type="function">
    <text evidence="33">Has helicase activity. It may be involved in replication.</text>
</comment>
<dbReference type="InterPro" id="IPR002540">
    <property type="entry name" value="Pept_S30_P1_potyvir"/>
</dbReference>
<dbReference type="SUPFAM" id="SSF56672">
    <property type="entry name" value="DNA/RNA polymerases"/>
    <property type="match status" value="1"/>
</dbReference>
<evidence type="ECO:0000259" key="39">
    <source>
        <dbReference type="PROSITE" id="PS50507"/>
    </source>
</evidence>
<name>A0A0B4MZC8_9POTV</name>
<dbReference type="InterPro" id="IPR039560">
    <property type="entry name" value="Potyvirid-P3"/>
</dbReference>
<evidence type="ECO:0000256" key="22">
    <source>
        <dbReference type="ARBA" id="ARBA00022806"/>
    </source>
</evidence>
<evidence type="ECO:0000256" key="14">
    <source>
        <dbReference type="ARBA" id="ARBA00022562"/>
    </source>
</evidence>
<dbReference type="PROSITE" id="PS50507">
    <property type="entry name" value="RDRP_SSRNA_POS"/>
    <property type="match status" value="1"/>
</dbReference>
<evidence type="ECO:0000313" key="45">
    <source>
        <dbReference type="EMBL" id="AID77056.1"/>
    </source>
</evidence>
<keyword evidence="8" id="KW-0696">RNA-directed RNA polymerase</keyword>
<keyword evidence="20" id="KW-0547">Nucleotide-binding</keyword>
<evidence type="ECO:0000256" key="16">
    <source>
        <dbReference type="ARBA" id="ARBA00022632"/>
    </source>
</evidence>
<keyword evidence="14" id="KW-1048">Host nucleus</keyword>
<keyword evidence="13" id="KW-0167">Capsid protein</keyword>
<evidence type="ECO:0000259" key="40">
    <source>
        <dbReference type="PROSITE" id="PS51192"/>
    </source>
</evidence>
<keyword evidence="23" id="KW-0788">Thiol protease</keyword>
<dbReference type="Pfam" id="PF01577">
    <property type="entry name" value="Peptidase_S30"/>
    <property type="match status" value="1"/>
</dbReference>
<evidence type="ECO:0000256" key="28">
    <source>
        <dbReference type="ARBA" id="ARBA00023280"/>
    </source>
</evidence>
<evidence type="ECO:0000256" key="26">
    <source>
        <dbReference type="ARBA" id="ARBA00022844"/>
    </source>
</evidence>
<dbReference type="InterPro" id="IPR014001">
    <property type="entry name" value="Helicase_ATP-bd"/>
</dbReference>
<reference evidence="45 46" key="1">
    <citation type="journal article" date="2014" name="J. Plant Pathol.">
        <title>Characterization of Russian Plum pox virus isolates provides further evidence of a low molecular heterogeneity within the PPV-C strain.</title>
        <authorList>
            <person name="Glasa M."/>
            <person name="Shneyder Y."/>
            <person name="Predajna L."/>
            <person name="Zhivaeva T."/>
            <person name="Prikhodko Y."/>
        </authorList>
    </citation>
    <scope>NUCLEOTIDE SEQUENCE [LARGE SCALE GENOMIC DNA]</scope>
    <source>
        <strain evidence="45 46">C</strain>
    </source>
</reference>
<dbReference type="InterPro" id="IPR031159">
    <property type="entry name" value="HC_PRO_CPD_dom"/>
</dbReference>
<evidence type="ECO:0000259" key="43">
    <source>
        <dbReference type="PROSITE" id="PS51744"/>
    </source>
</evidence>
<dbReference type="PRINTS" id="PR00966">
    <property type="entry name" value="NIAPOTYPTASE"/>
</dbReference>
<dbReference type="Pfam" id="PF00270">
    <property type="entry name" value="DEAD"/>
    <property type="match status" value="1"/>
</dbReference>
<dbReference type="InterPro" id="IPR013648">
    <property type="entry name" value="PP_Potyviridae"/>
</dbReference>
<evidence type="ECO:0000256" key="33">
    <source>
        <dbReference type="ARBA" id="ARBA00029422"/>
    </source>
</evidence>
<dbReference type="PROSITE" id="PS51436">
    <property type="entry name" value="POTYVIRUS_NIA_PRO"/>
    <property type="match status" value="1"/>
</dbReference>
<evidence type="ECO:0000256" key="23">
    <source>
        <dbReference type="ARBA" id="ARBA00022807"/>
    </source>
</evidence>
<evidence type="ECO:0000256" key="18">
    <source>
        <dbReference type="ARBA" id="ARBA00022679"/>
    </source>
</evidence>
<dbReference type="Gene3D" id="3.30.70.270">
    <property type="match status" value="1"/>
</dbReference>
<dbReference type="Proteomes" id="UP000232421">
    <property type="component" value="Segment"/>
</dbReference>
<dbReference type="InterPro" id="IPR043128">
    <property type="entry name" value="Rev_trsase/Diguanyl_cyclase"/>
</dbReference>
<keyword evidence="26" id="KW-0946">Virion</keyword>
<keyword evidence="24" id="KW-0720">Serine protease</keyword>
<dbReference type="Gene3D" id="3.40.50.300">
    <property type="entry name" value="P-loop containing nucleotide triphosphate hydrolases"/>
    <property type="match status" value="2"/>
</dbReference>
<evidence type="ECO:0000256" key="2">
    <source>
        <dbReference type="ARBA" id="ARBA00001848"/>
    </source>
</evidence>
<dbReference type="GO" id="GO:0042025">
    <property type="term" value="C:host cell nucleus"/>
    <property type="evidence" value="ECO:0007669"/>
    <property type="project" value="UniProtKB-SubCell"/>
</dbReference>
<evidence type="ECO:0000256" key="35">
    <source>
        <dbReference type="ARBA" id="ARBA00034108"/>
    </source>
</evidence>
<evidence type="ECO:0000256" key="30">
    <source>
        <dbReference type="ARBA" id="ARBA00029404"/>
    </source>
</evidence>
<keyword evidence="7" id="KW-0941">Suppressor of RNA silencing</keyword>
<feature type="active site" description="For helper component proteinase activity" evidence="37">
    <location>
        <position position="652"/>
    </location>
</feature>
<dbReference type="Pfam" id="PF00851">
    <property type="entry name" value="Peptidase_C6"/>
    <property type="match status" value="1"/>
</dbReference>
<dbReference type="GO" id="GO:0005524">
    <property type="term" value="F:ATP binding"/>
    <property type="evidence" value="ECO:0007669"/>
    <property type="project" value="UniProtKB-KW"/>
</dbReference>
<evidence type="ECO:0000256" key="29">
    <source>
        <dbReference type="ARBA" id="ARBA00029399"/>
    </source>
</evidence>
<keyword evidence="25" id="KW-0067">ATP-binding</keyword>
<feature type="domain" description="Peptidase C6" evidence="43">
    <location>
        <begin position="644"/>
        <end position="766"/>
    </location>
</feature>
<evidence type="ECO:0000313" key="46">
    <source>
        <dbReference type="Proteomes" id="UP000232421"/>
    </source>
</evidence>
<dbReference type="InterPro" id="IPR027417">
    <property type="entry name" value="P-loop_NTPase"/>
</dbReference>
<evidence type="ECO:0000256" key="21">
    <source>
        <dbReference type="ARBA" id="ARBA00022801"/>
    </source>
</evidence>
<evidence type="ECO:0000259" key="44">
    <source>
        <dbReference type="PROSITE" id="PS51871"/>
    </source>
</evidence>
<dbReference type="GO" id="GO:0039694">
    <property type="term" value="P:viral RNA genome replication"/>
    <property type="evidence" value="ECO:0007669"/>
    <property type="project" value="InterPro"/>
</dbReference>
<feature type="active site" description="For helper component proteinase activity" evidence="37">
    <location>
        <position position="725"/>
    </location>
</feature>
<dbReference type="GO" id="GO:0019029">
    <property type="term" value="C:helical viral capsid"/>
    <property type="evidence" value="ECO:0007669"/>
    <property type="project" value="UniProtKB-KW"/>
</dbReference>
<dbReference type="GO" id="GO:0016818">
    <property type="term" value="F:hydrolase activity, acting on acid anhydrides, in phosphorus-containing anhydrides"/>
    <property type="evidence" value="ECO:0007669"/>
    <property type="project" value="InterPro"/>
</dbReference>
<proteinExistence type="inferred from homology"/>
<keyword evidence="17" id="KW-0645">Protease</keyword>
<feature type="domain" description="Helicase ATP-binding" evidence="40">
    <location>
        <begin position="1240"/>
        <end position="1392"/>
    </location>
</feature>
<keyword evidence="9" id="KW-1036">Host cytoplasmic vesicle</keyword>
<dbReference type="SMART" id="SM00487">
    <property type="entry name" value="DEXDc"/>
    <property type="match status" value="1"/>
</dbReference>
<dbReference type="GO" id="GO:0008236">
    <property type="term" value="F:serine-type peptidase activity"/>
    <property type="evidence" value="ECO:0007669"/>
    <property type="project" value="UniProtKB-KW"/>
</dbReference>
<comment type="catalytic activity">
    <reaction evidence="1">
        <text>Hydrolyzes glutaminyl bonds, and activity is further restricted by preferences for the amino acids in P6 - P1' that vary with the species of potyvirus, e.g. Glu-Xaa-Xaa-Tyr-Xaa-Gln-|-(Ser or Gly) for the enzyme from tobacco etch virus. The natural substrate is the viral polyprotein, but other proteins and oligopeptides containing the appropriate consensus sequence are also cleaved.</text>
        <dbReference type="EC" id="3.4.22.44"/>
    </reaction>
</comment>
<dbReference type="Pfam" id="PF00680">
    <property type="entry name" value="RdRP_1"/>
    <property type="match status" value="1"/>
</dbReference>
<comment type="function">
    <text evidence="29">Has RNA-binding and proteolytic activities.</text>
</comment>
<keyword evidence="10" id="KW-1139">Helical capsid protein</keyword>
<dbReference type="GO" id="GO:0044161">
    <property type="term" value="C:host cell cytoplasmic vesicle"/>
    <property type="evidence" value="ECO:0007669"/>
    <property type="project" value="UniProtKB-SubCell"/>
</dbReference>
<comment type="similarity">
    <text evidence="5 38">Belongs to the potyviridae genome polyprotein family.</text>
</comment>
<evidence type="ECO:0000256" key="24">
    <source>
        <dbReference type="ARBA" id="ARBA00022825"/>
    </source>
</evidence>
<dbReference type="GO" id="GO:0005198">
    <property type="term" value="F:structural molecule activity"/>
    <property type="evidence" value="ECO:0007669"/>
    <property type="project" value="InterPro"/>
</dbReference>
<dbReference type="Pfam" id="PF00271">
    <property type="entry name" value="Helicase_C"/>
    <property type="match status" value="1"/>
</dbReference>
<dbReference type="Gene3D" id="2.40.10.10">
    <property type="entry name" value="Trypsin-like serine proteases"/>
    <property type="match status" value="2"/>
</dbReference>
<organism evidence="45 46">
    <name type="scientific">Plum pox virus</name>
    <dbReference type="NCBI Taxonomy" id="12211"/>
    <lineage>
        <taxon>Viruses</taxon>
        <taxon>Riboviria</taxon>
        <taxon>Orthornavirae</taxon>
        <taxon>Pisuviricota</taxon>
        <taxon>Stelpaviricetes</taxon>
        <taxon>Patatavirales</taxon>
        <taxon>Potyviridae</taxon>
        <taxon>Potyvirus</taxon>
        <taxon>Potyvirus plumpoxi</taxon>
    </lineage>
</organism>
<keyword evidence="27" id="KW-0693">Viral RNA replication</keyword>
<dbReference type="SUPFAM" id="SSF50494">
    <property type="entry name" value="Trypsin-like serine proteases"/>
    <property type="match status" value="1"/>
</dbReference>
<evidence type="ECO:0000256" key="17">
    <source>
        <dbReference type="ARBA" id="ARBA00022670"/>
    </source>
</evidence>
<evidence type="ECO:0000256" key="34">
    <source>
        <dbReference type="ARBA" id="ARBA00034080"/>
    </source>
</evidence>
<evidence type="ECO:0000256" key="12">
    <source>
        <dbReference type="ARBA" id="ARBA00022553"/>
    </source>
</evidence>
<evidence type="ECO:0000256" key="19">
    <source>
        <dbReference type="ARBA" id="ARBA00022695"/>
    </source>
</evidence>
<comment type="subcellular location">
    <subcellularLocation>
        <location evidence="35">Host cytoplasmic vesicle</location>
    </subcellularLocation>
    <subcellularLocation>
        <location evidence="3">Host nucleus</location>
    </subcellularLocation>
    <subcellularLocation>
        <location evidence="4">Virion</location>
    </subcellularLocation>
</comment>
<dbReference type="SMART" id="SM00490">
    <property type="entry name" value="HELICc"/>
    <property type="match status" value="1"/>
</dbReference>
<evidence type="ECO:0000256" key="11">
    <source>
        <dbReference type="ARBA" id="ARBA00022520"/>
    </source>
</evidence>
<sequence>MSTIVFGSFTCHLDAAIHQDNADRVAKAWARPENRQISNVHLLCRRTAKSLINTYESATASAWKGLEEKLQPMFAKREFSKTITKRKGLRCFKASSEQVIERKLKQQYKEERERFQWINGPENVVTHIEPVTEEAPTWVPFPDVPKRPLFKTPSMKRHIIFDKVRMSETTLQLFMRKVANNAKANGQKVEIIGTKHVVGNYIRKSQLTYFRTHVRHLDGLKPRYDITLDEATKKIVQIFANTSGFKHVHGKGEITPGMSGFVINPRNISDPMQIHDTDLFIVRGKHNSILVDARCPVSKEHSNELVHYSDPGKKFWVGFTNSFAQCKLRETDHQCTSDLDVQECGYVAALVCQAIIPCGKITCLQCAEKYAYMSQQEIRDRFSTVIEQHEKTVMDSYPQFSHVLAFLKRYRELMRVENQNYEAFKDITHMIGERKEAPFSHINKINELIIKGGMMTVQDYSEASDRLRELARYQKNRTENIQSGSIKAFRNKISAKAHVNMQLMCDNQLDTNGNFVWGQREYHAKRFFRNYFNVIDTSEGYSLHIVRENPRGTRKLAIGNLVMSTNLAALRKQLLGEECTRFEVSKECTSKRGANFVYQCCCVTHEDGTPLESEIISPTKNHLVIGNTGDSKYVDLPKTEGGGMYIAKAGYCYINIFLAMLVNVNEGEAKSFTKIVRDTLVPKLGTWPSMMDLATACHFLAVLYPETRNAELPRILVDHESKIFHVVDSYGSLSTGMHILKANTVNQLISFASDTLDSSMKMYLVGGLEVDRCDEFKNVKLLIRSIYRPELMQQVLTEEPYLLIMSVLSPGVLMALFNSGSLEKATQYWITRSHSLAAIVSMLSALAAKVSLAQTLNAQMNVIDEHASVLHDSVFNGTKPYASYIMAIKTLERMKARTESDHTLHDLGFSVLRNATPHLVEKSYLQELEQAWKELSWSERFSAMLESQRWRRHIPRPFVPAASADLGGRYDISLRSLLGSQYKRLKGEIRRRKDSVVCYAHQSMGKLFCKAVGLSTNFLPRAFKMIDMLIVISLLLTIGATCKSMINEHQQLKQMAVDRENNKRFKRLQLLYTRVTDKLGYMPTAEEFLEYVQGENPELVKYAEDLIGEGQVVVHQSKRESQANLERVVAFVALVMMLFDSERSDGVYKILTKLKGIMGSIDQTVHHQSLDDIEDILDEKKLTVDFVLQSNEVAPTVPFDSTFEKWWTNQLETGNVIPHYRTEGHFMEFTRENAAHVANEVMHGPHMDILIRGAVGSGKSTGLPFHLSKKGHVLLLEPTRPLAENVCKQLRGQPFNVNPTLRMRGLSTFGSTPITVMTSGYALHFLANNPAYLDNYKCIIFDECHVHDASAMAVRCLLSEYSYPGKILKVSATPPGHEVDFKTQKEVKVIVEESLSFQQFVSNLGSGCNSDILKYGANILVYVASYNEVDTLGKLLTDRNFKVSKVDGRTMKVGSVEIPTSGTQAKPHFVVATIIIENGVTLDIDVVVDFGLKVVPVLDVDNRLVRYKKTSISYGERIQRLGRVGRNNPGAALRIGFTEKGLTQIPPMIATEAAFLCFTYGLPVMTNGVSTNLLAMCTVKQARTMQQFELSPFYTVAMVRFDGTMHQEIFRLLKSYRLRDSEVILNKLAIPNGNVSGWMSVRDYKRQGCNLDLDDNVRIPFYVKDLPELLHEQIWQAVENYKSDAGFGRICSSSACKIAYTLQTDIHSIPRTVKIIDVLLEQERTKQAHFRAMTSQSCSSSNFSLSSITSAIRSKYAKDHTEENIGVLQMAKAQLLEFQNLNIDPSYPELVRNFGALECVHHQTKEGVSNTLKLKGHWNKQLVTRDATLMLGVLGGGAWMIYSYLKDSFKEEVAHQGFNRRQRQKLKFRQARDNRMAREVYGDDSTMEEYFGSAYSKKGKSKGRTRGMGTKTRKFVNMYGYDPTDYNFVRFVDPLTGHTLDENPLMDIGLVQEHFSIIRNEQIGDDKITPQHIMANPGLVAYYVKDATQKALKIDLTPHNPLRVCDKTATIAGFPEREFELRQTGQPTFVEPSAVPKANEVESEEVDHESKSLFRGLRDYNPIASSICQLTNSSGARNSEMFGLGFGGVIITNQHLFKRNDGELTIRSHHGEFVVRDTKTLKLLPCKGRDIVIIRLPKDFPPFPKRLQFRTPTTEDRVCLIGSNFQTRSISSTMSETSATYPVDNSHFWKHWISTKDGHCGLPIVSTRDGNILGLHSLANSTNTHNFYAAFPENFEVDYYLSNNDAANWIKQWRYNPDEVCWGSLQLKRDVPQSPFKICKLLTDLEGDTVYTQSKTTHWLRDKLEGNLKAVGACPGQLVTKHVVKGKCTLFETYLLTHPDERAFFQPLMGAYQKSALNKDAYVKDLMKYSKPIVVETVDCEQFERAVNAVISMLISKGFEECCYVTDPDDIFAALNMKAAVGALYSGKKRDYFENVSEDEKYEFVRASCKRLFMGQKGVWNGSLKAELRPKEKVEANKTRSFTAAPIDTLLGGKVCVDDFNNQFYSLNLHCPWSVGMTKFRGGWDKLLRSLPDGWIYCDADGSQFDSSLSPYLINAVLNIRLAFMEKWDTGEQMLSNLYPEIVYTPIATPDGTIVKKFKGNNSGQPSTVVDNTLMVILAMTYSLLKLGCHPDTHVCICKYFVNGDDLVIAVHPSHEHIYDELQELFSQLGLNYTFTAKTENKEELWFMSHKGVLHDGMYIPKLEPERIVSILEWDRSHEPIHRSEAICASMVEAWGYGDLLREIRKFYSWVLEQAPYNALSKDGKAPYIAETALKKLYTDEEASETEIEKYLEAFYNNAGDELDSNIVVHQAKEGDNDDVTLVDAGKSTVTTAASTPAVTSSQFPPPPFPNLQSTTPMFDPIFTPATTQPNVRPIAPVVTSPLSYGVIGNQNVTPSSSNALVNTRKDRDVDAGTIGTFSVPRLKSMTSKLSLPKVRGKAIMNLSHLAHYNPAQTDLSNTRAPQSCFQTWYEGVKRDYDVSDDEMSIILNGLMVWCIENGTSPNINGMWVMMDGETQVEYPIKPLLDHAKPTFRQIMAHFSNVAEAYIEKRNYEKAYMPRYGIQRNLTDYSLARYAFDFYEMTSTTPVRAREAHIQMKAAALRNVQNRLFGLDGNVGTQEEDTERHTAGDVNRNMHNLLGVRGV</sequence>